<proteinExistence type="predicted"/>
<keyword evidence="5 7" id="KW-1133">Transmembrane helix</keyword>
<name>A0ABQ4NEL5_9BACL</name>
<feature type="domain" description="Major facilitator superfamily (MFS) profile" evidence="8">
    <location>
        <begin position="1"/>
        <end position="147"/>
    </location>
</feature>
<dbReference type="InterPro" id="IPR020846">
    <property type="entry name" value="MFS_dom"/>
</dbReference>
<evidence type="ECO:0000256" key="6">
    <source>
        <dbReference type="ARBA" id="ARBA00023136"/>
    </source>
</evidence>
<evidence type="ECO:0000259" key="8">
    <source>
        <dbReference type="PROSITE" id="PS50850"/>
    </source>
</evidence>
<evidence type="ECO:0000256" key="7">
    <source>
        <dbReference type="SAM" id="Phobius"/>
    </source>
</evidence>
<dbReference type="Proteomes" id="UP000680304">
    <property type="component" value="Unassembled WGS sequence"/>
</dbReference>
<dbReference type="InterPro" id="IPR011701">
    <property type="entry name" value="MFS"/>
</dbReference>
<reference evidence="9 10" key="1">
    <citation type="submission" date="2021-04" db="EMBL/GenBank/DDBJ databases">
        <title>Draft genome sequence of Paenibacillus cisolokensis, LC2-13A.</title>
        <authorList>
            <person name="Uke A."/>
            <person name="Chhe C."/>
            <person name="Baramee S."/>
            <person name="Kosugi A."/>
        </authorList>
    </citation>
    <scope>NUCLEOTIDE SEQUENCE [LARGE SCALE GENOMIC DNA]</scope>
    <source>
        <strain evidence="9 10">LC2-13A</strain>
    </source>
</reference>
<protein>
    <recommendedName>
        <fullName evidence="8">Major facilitator superfamily (MFS) profile domain-containing protein</fullName>
    </recommendedName>
</protein>
<comment type="subcellular location">
    <subcellularLocation>
        <location evidence="1">Cell membrane</location>
        <topology evidence="1">Multi-pass membrane protein</topology>
    </subcellularLocation>
</comment>
<evidence type="ECO:0000313" key="9">
    <source>
        <dbReference type="EMBL" id="GIQ66665.1"/>
    </source>
</evidence>
<feature type="transmembrane region" description="Helical" evidence="7">
    <location>
        <begin position="55"/>
        <end position="78"/>
    </location>
</feature>
<feature type="transmembrane region" description="Helical" evidence="7">
    <location>
        <begin position="115"/>
        <end position="136"/>
    </location>
</feature>
<evidence type="ECO:0000256" key="3">
    <source>
        <dbReference type="ARBA" id="ARBA00022475"/>
    </source>
</evidence>
<keyword evidence="10" id="KW-1185">Reference proteome</keyword>
<evidence type="ECO:0000256" key="4">
    <source>
        <dbReference type="ARBA" id="ARBA00022692"/>
    </source>
</evidence>
<feature type="transmembrane region" description="Helical" evidence="7">
    <location>
        <begin position="6"/>
        <end position="24"/>
    </location>
</feature>
<keyword evidence="2" id="KW-0813">Transport</keyword>
<dbReference type="PANTHER" id="PTHR23517:SF3">
    <property type="entry name" value="INTEGRAL MEMBRANE TRANSPORT PROTEIN"/>
    <property type="match status" value="1"/>
</dbReference>
<dbReference type="InterPro" id="IPR036259">
    <property type="entry name" value="MFS_trans_sf"/>
</dbReference>
<keyword evidence="3" id="KW-1003">Cell membrane</keyword>
<evidence type="ECO:0000256" key="1">
    <source>
        <dbReference type="ARBA" id="ARBA00004651"/>
    </source>
</evidence>
<gene>
    <name evidence="9" type="ORF">PACILC2_52330</name>
</gene>
<dbReference type="PANTHER" id="PTHR23517">
    <property type="entry name" value="RESISTANCE PROTEIN MDTM, PUTATIVE-RELATED-RELATED"/>
    <property type="match status" value="1"/>
</dbReference>
<feature type="transmembrane region" description="Helical" evidence="7">
    <location>
        <begin position="31"/>
        <end position="49"/>
    </location>
</feature>
<dbReference type="PROSITE" id="PS50850">
    <property type="entry name" value="MFS"/>
    <property type="match status" value="1"/>
</dbReference>
<comment type="caution">
    <text evidence="9">The sequence shown here is derived from an EMBL/GenBank/DDBJ whole genome shotgun (WGS) entry which is preliminary data.</text>
</comment>
<organism evidence="9 10">
    <name type="scientific">Paenibacillus cisolokensis</name>
    <dbReference type="NCBI Taxonomy" id="1658519"/>
    <lineage>
        <taxon>Bacteria</taxon>
        <taxon>Bacillati</taxon>
        <taxon>Bacillota</taxon>
        <taxon>Bacilli</taxon>
        <taxon>Bacillales</taxon>
        <taxon>Paenibacillaceae</taxon>
        <taxon>Paenibacillus</taxon>
    </lineage>
</organism>
<sequence>MMTTGLLFSVVSLGALLTLSMLFLNRLSPYYRTLWGTLLLAVCYYTIAADFPVPLMAVLFIIGMGKGVIFPALSSLLIELSGGKRYGRTFSALSIAFSVGAFIGPMLAGHLREQISSYFIAFAVLMLVAAILPLCVGRSISARTHFS</sequence>
<dbReference type="Gene3D" id="1.20.1250.20">
    <property type="entry name" value="MFS general substrate transporter like domains"/>
    <property type="match status" value="1"/>
</dbReference>
<evidence type="ECO:0000256" key="2">
    <source>
        <dbReference type="ARBA" id="ARBA00022448"/>
    </source>
</evidence>
<keyword evidence="4 7" id="KW-0812">Transmembrane</keyword>
<feature type="transmembrane region" description="Helical" evidence="7">
    <location>
        <begin position="90"/>
        <end position="109"/>
    </location>
</feature>
<dbReference type="EMBL" id="BOVJ01000200">
    <property type="protein sequence ID" value="GIQ66665.1"/>
    <property type="molecule type" value="Genomic_DNA"/>
</dbReference>
<dbReference type="InterPro" id="IPR050171">
    <property type="entry name" value="MFS_Transporters"/>
</dbReference>
<keyword evidence="6 7" id="KW-0472">Membrane</keyword>
<evidence type="ECO:0000313" key="10">
    <source>
        <dbReference type="Proteomes" id="UP000680304"/>
    </source>
</evidence>
<dbReference type="SUPFAM" id="SSF103473">
    <property type="entry name" value="MFS general substrate transporter"/>
    <property type="match status" value="1"/>
</dbReference>
<accession>A0ABQ4NEL5</accession>
<dbReference type="Pfam" id="PF07690">
    <property type="entry name" value="MFS_1"/>
    <property type="match status" value="1"/>
</dbReference>
<evidence type="ECO:0000256" key="5">
    <source>
        <dbReference type="ARBA" id="ARBA00022989"/>
    </source>
</evidence>